<keyword evidence="1" id="KW-1133">Transmembrane helix</keyword>
<organism evidence="2 3">
    <name type="scientific">Hymenobacter frigidus</name>
    <dbReference type="NCBI Taxonomy" id="1524095"/>
    <lineage>
        <taxon>Bacteria</taxon>
        <taxon>Pseudomonadati</taxon>
        <taxon>Bacteroidota</taxon>
        <taxon>Cytophagia</taxon>
        <taxon>Cytophagales</taxon>
        <taxon>Hymenobacteraceae</taxon>
        <taxon>Hymenobacter</taxon>
    </lineage>
</organism>
<feature type="transmembrane region" description="Helical" evidence="1">
    <location>
        <begin position="160"/>
        <end position="183"/>
    </location>
</feature>
<sequence length="234" mass="26085">MLRVGLSLAALFVLGAFLISCVFIVRSFDSFADKQEVSLTLDTNDPNLFSTIHAVKAGYEDGRDDKPLPRRRYPLPKLQANVGSFELLADPQAPLLRYQEPNPWKRWTLLCLGASDQELSLAWVLYFALGSWLLLQLLLDVTPTTPFTFANARRLRGLGLLVLGLDLVQEVAYLMVRALVPAFQTPGLAEPLSHYVRFSTETTLPGWEVGVLLLIIAAVYRRGVELSQEAELTI</sequence>
<feature type="transmembrane region" description="Helical" evidence="1">
    <location>
        <begin position="120"/>
        <end position="139"/>
    </location>
</feature>
<comment type="caution">
    <text evidence="2">The sequence shown here is derived from an EMBL/GenBank/DDBJ whole genome shotgun (WGS) entry which is preliminary data.</text>
</comment>
<reference evidence="3" key="1">
    <citation type="journal article" date="2019" name="Int. J. Syst. Evol. Microbiol.">
        <title>The Global Catalogue of Microorganisms (GCM) 10K type strain sequencing project: providing services to taxonomists for standard genome sequencing and annotation.</title>
        <authorList>
            <consortium name="The Broad Institute Genomics Platform"/>
            <consortium name="The Broad Institute Genome Sequencing Center for Infectious Disease"/>
            <person name="Wu L."/>
            <person name="Ma J."/>
        </authorList>
    </citation>
    <scope>NUCLEOTIDE SEQUENCE [LARGE SCALE GENOMIC DNA]</scope>
    <source>
        <strain evidence="3">CGMCC 1.14966</strain>
    </source>
</reference>
<dbReference type="PROSITE" id="PS51257">
    <property type="entry name" value="PROKAR_LIPOPROTEIN"/>
    <property type="match status" value="1"/>
</dbReference>
<dbReference type="InterPro" id="IPR021354">
    <property type="entry name" value="DUF2975"/>
</dbReference>
<keyword evidence="3" id="KW-1185">Reference proteome</keyword>
<gene>
    <name evidence="2" type="ORF">GCM10011495_33240</name>
</gene>
<keyword evidence="1" id="KW-0812">Transmembrane</keyword>
<dbReference type="EMBL" id="BMGY01000041">
    <property type="protein sequence ID" value="GGH89498.1"/>
    <property type="molecule type" value="Genomic_DNA"/>
</dbReference>
<proteinExistence type="predicted"/>
<evidence type="ECO:0000256" key="1">
    <source>
        <dbReference type="SAM" id="Phobius"/>
    </source>
</evidence>
<feature type="transmembrane region" description="Helical" evidence="1">
    <location>
        <begin position="203"/>
        <end position="220"/>
    </location>
</feature>
<protein>
    <recommendedName>
        <fullName evidence="4">DUF2975 domain-containing protein</fullName>
    </recommendedName>
</protein>
<accession>A0ABQ2AE16</accession>
<evidence type="ECO:0000313" key="3">
    <source>
        <dbReference type="Proteomes" id="UP000637774"/>
    </source>
</evidence>
<evidence type="ECO:0008006" key="4">
    <source>
        <dbReference type="Google" id="ProtNLM"/>
    </source>
</evidence>
<name>A0ABQ2AE16_9BACT</name>
<keyword evidence="1" id="KW-0472">Membrane</keyword>
<dbReference type="Proteomes" id="UP000637774">
    <property type="component" value="Unassembled WGS sequence"/>
</dbReference>
<evidence type="ECO:0000313" key="2">
    <source>
        <dbReference type="EMBL" id="GGH89498.1"/>
    </source>
</evidence>
<dbReference type="Pfam" id="PF11188">
    <property type="entry name" value="DUF2975"/>
    <property type="match status" value="1"/>
</dbReference>